<comment type="caution">
    <text evidence="2">The sequence shown here is derived from an EMBL/GenBank/DDBJ whole genome shotgun (WGS) entry which is preliminary data.</text>
</comment>
<name>A0ABR2K6A8_9EUKA</name>
<feature type="region of interest" description="Disordered" evidence="1">
    <location>
        <begin position="1"/>
        <end position="95"/>
    </location>
</feature>
<dbReference type="Proteomes" id="UP001470230">
    <property type="component" value="Unassembled WGS sequence"/>
</dbReference>
<accession>A0ABR2K6A8</accession>
<feature type="compositionally biased region" description="Polar residues" evidence="1">
    <location>
        <begin position="1"/>
        <end position="44"/>
    </location>
</feature>
<sequence>MESNEENIQATDEPSTNALQAEVETTSISLLTVTNNNSDSSKPQENNHTEEEEKANDKQDASANAEIKSVSSSGSKASNKSVSAKLTPRSGKYASVKQDVRAYLEEKVFPILTNGLEELLKAVDDRNKKLNEEEEEEIPEINPLFFLARYLMRNAPQHSESNSSRASSQHSQSPNTEPSQNLESNPPSAPNEEASNSEAVPKEMPDEV</sequence>
<evidence type="ECO:0000313" key="3">
    <source>
        <dbReference type="Proteomes" id="UP001470230"/>
    </source>
</evidence>
<dbReference type="Gene3D" id="1.20.890.10">
    <property type="entry name" value="cAMP-dependent protein kinase regulatory subunit, dimerization-anchoring domain"/>
    <property type="match status" value="1"/>
</dbReference>
<evidence type="ECO:0000256" key="1">
    <source>
        <dbReference type="SAM" id="MobiDB-lite"/>
    </source>
</evidence>
<feature type="compositionally biased region" description="Low complexity" evidence="1">
    <location>
        <begin position="157"/>
        <end position="173"/>
    </location>
</feature>
<evidence type="ECO:0000313" key="2">
    <source>
        <dbReference type="EMBL" id="KAK8886311.1"/>
    </source>
</evidence>
<reference evidence="2 3" key="1">
    <citation type="submission" date="2024-04" db="EMBL/GenBank/DDBJ databases">
        <title>Tritrichomonas musculus Genome.</title>
        <authorList>
            <person name="Alves-Ferreira E."/>
            <person name="Grigg M."/>
            <person name="Lorenzi H."/>
            <person name="Galac M."/>
        </authorList>
    </citation>
    <scope>NUCLEOTIDE SEQUENCE [LARGE SCALE GENOMIC DNA]</scope>
    <source>
        <strain evidence="2 3">EAF2021</strain>
    </source>
</reference>
<proteinExistence type="predicted"/>
<gene>
    <name evidence="2" type="ORF">M9Y10_041773</name>
</gene>
<feature type="region of interest" description="Disordered" evidence="1">
    <location>
        <begin position="156"/>
        <end position="208"/>
    </location>
</feature>
<dbReference type="CDD" id="cd22968">
    <property type="entry name" value="DD_EFCAB5"/>
    <property type="match status" value="1"/>
</dbReference>
<protein>
    <submittedName>
        <fullName evidence="2">Uncharacterized protein</fullName>
    </submittedName>
</protein>
<dbReference type="EMBL" id="JAPFFF010000007">
    <property type="protein sequence ID" value="KAK8886311.1"/>
    <property type="molecule type" value="Genomic_DNA"/>
</dbReference>
<organism evidence="2 3">
    <name type="scientific">Tritrichomonas musculus</name>
    <dbReference type="NCBI Taxonomy" id="1915356"/>
    <lineage>
        <taxon>Eukaryota</taxon>
        <taxon>Metamonada</taxon>
        <taxon>Parabasalia</taxon>
        <taxon>Tritrichomonadida</taxon>
        <taxon>Tritrichomonadidae</taxon>
        <taxon>Tritrichomonas</taxon>
    </lineage>
</organism>
<feature type="compositionally biased region" description="Polar residues" evidence="1">
    <location>
        <begin position="174"/>
        <end position="186"/>
    </location>
</feature>
<feature type="compositionally biased region" description="Low complexity" evidence="1">
    <location>
        <begin position="68"/>
        <end position="85"/>
    </location>
</feature>
<keyword evidence="3" id="KW-1185">Reference proteome</keyword>
<feature type="compositionally biased region" description="Basic and acidic residues" evidence="1">
    <location>
        <begin position="45"/>
        <end position="60"/>
    </location>
</feature>